<evidence type="ECO:0000259" key="2">
    <source>
        <dbReference type="Pfam" id="PF10979"/>
    </source>
</evidence>
<evidence type="ECO:0000313" key="5">
    <source>
        <dbReference type="Proteomes" id="UP001589789"/>
    </source>
</evidence>
<reference evidence="4 5" key="1">
    <citation type="submission" date="2024-09" db="EMBL/GenBank/DDBJ databases">
        <authorList>
            <person name="Sun Q."/>
            <person name="Mori K."/>
        </authorList>
    </citation>
    <scope>NUCLEOTIDE SEQUENCE [LARGE SCALE GENOMIC DNA]</scope>
    <source>
        <strain evidence="4 5">CCM 7468</strain>
    </source>
</reference>
<gene>
    <name evidence="4" type="ORF">ACFFIC_16820</name>
</gene>
<dbReference type="Proteomes" id="UP001589789">
    <property type="component" value="Unassembled WGS sequence"/>
</dbReference>
<dbReference type="InterPro" id="IPR024498">
    <property type="entry name" value="DUF2786"/>
</dbReference>
<organism evidence="4 5">
    <name type="scientific">Muricoccus vinaceus</name>
    <dbReference type="NCBI Taxonomy" id="424704"/>
    <lineage>
        <taxon>Bacteria</taxon>
        <taxon>Pseudomonadati</taxon>
        <taxon>Pseudomonadota</taxon>
        <taxon>Alphaproteobacteria</taxon>
        <taxon>Acetobacterales</taxon>
        <taxon>Roseomonadaceae</taxon>
        <taxon>Muricoccus</taxon>
    </lineage>
</organism>
<evidence type="ECO:0000313" key="4">
    <source>
        <dbReference type="EMBL" id="MFC0387197.1"/>
    </source>
</evidence>
<dbReference type="Pfam" id="PF10979">
    <property type="entry name" value="DUF2786"/>
    <property type="match status" value="1"/>
</dbReference>
<proteinExistence type="predicted"/>
<sequence>MPEELLDATLNPPAPFPGPFPLSQTTELTRVKARIRALAEKTVSNGCTEAEALAAAEMVGRLLERYALSMAEVDLRAEPCVQVEMPLPGRQRRPIDGCVPAIARFCDCKVWLARDEDRPRYVFFGFEPDTSMAVYLFAVIDRGIRQEVLGFRAQHPALRGTGLRQASTSFAHGMASRLAERLEALHAAREADVAAQRSTGTALILVKHSVVEEAFRTAAVRLVAQRGASIRLNGAYQHGYAAGERVNLQRPVSGTSQDRLEG</sequence>
<accession>A0ABV6IUF5</accession>
<name>A0ABV6IUF5_9PROT</name>
<feature type="region of interest" description="Disordered" evidence="1">
    <location>
        <begin position="1"/>
        <end position="22"/>
    </location>
</feature>
<dbReference type="Pfam" id="PF23771">
    <property type="entry name" value="DUF7168"/>
    <property type="match status" value="1"/>
</dbReference>
<feature type="domain" description="DUF7168" evidence="3">
    <location>
        <begin position="88"/>
        <end position="196"/>
    </location>
</feature>
<feature type="domain" description="DUF2786" evidence="2">
    <location>
        <begin position="30"/>
        <end position="70"/>
    </location>
</feature>
<comment type="caution">
    <text evidence="4">The sequence shown here is derived from an EMBL/GenBank/DDBJ whole genome shotgun (WGS) entry which is preliminary data.</text>
</comment>
<evidence type="ECO:0000259" key="3">
    <source>
        <dbReference type="Pfam" id="PF23771"/>
    </source>
</evidence>
<protein>
    <submittedName>
        <fullName evidence="4">DUF2786 domain-containing protein</fullName>
    </submittedName>
</protein>
<keyword evidence="5" id="KW-1185">Reference proteome</keyword>
<dbReference type="RefSeq" id="WP_377052411.1">
    <property type="nucleotide sequence ID" value="NZ_JBHLVZ010000052.1"/>
</dbReference>
<evidence type="ECO:0000256" key="1">
    <source>
        <dbReference type="SAM" id="MobiDB-lite"/>
    </source>
</evidence>
<dbReference type="InterPro" id="IPR055592">
    <property type="entry name" value="DUF7168"/>
</dbReference>
<dbReference type="EMBL" id="JBHLVZ010000052">
    <property type="protein sequence ID" value="MFC0387197.1"/>
    <property type="molecule type" value="Genomic_DNA"/>
</dbReference>